<feature type="transmembrane region" description="Helical" evidence="8">
    <location>
        <begin position="421"/>
        <end position="441"/>
    </location>
</feature>
<feature type="transmembrane region" description="Helical" evidence="8">
    <location>
        <begin position="45"/>
        <end position="64"/>
    </location>
</feature>
<evidence type="ECO:0000256" key="8">
    <source>
        <dbReference type="SAM" id="Phobius"/>
    </source>
</evidence>
<gene>
    <name evidence="10" type="primary">ndhB_4</name>
    <name evidence="10" type="ORF">LKMONMHP_4128</name>
</gene>
<dbReference type="Proteomes" id="UP001055156">
    <property type="component" value="Unassembled WGS sequence"/>
</dbReference>
<sequence length="593" mass="61104">MSPADSLAWLPSSVLPPLPVALPLLVGALTLALSGRMRGPLPDILATLTALLCSGLSGLIALRAAEAGPLVYWFGGWAPRAGQAVGIGFQVDAASAWIAAFIGLLYAAAFVFAWGYFAEVHGHFQVLMLLFLAAMTGFCFTRDLFNLFVWFEVMSVAAFALTAYRLESSALSGALNFTVTNSLAGFLMLGGIGLIYARAGTLDFEGLRMAVAAHPRDALVAAAFCLIATALMIKAAMVPFQFWLADAHAVAPSPVSVIFSGAMVSLGLFGLAKLVWVVFSASDRIAGTVSDAMVWLGGVTALLGGVMAFKQRHLKRLLAFSTISHAGIMMLGIGALSQAGLGGFLVYLVGHGLVKGALFMVAGILLATRASIDEIGLRGLGRGLGPTGAAMALGGLLLAGLPLGLLDHGTHLLQGALARDGHGVALAASLVGCGLTGAAVLRAAGRIFLGWGAVAGDEERAPSEAEREKADRPLWLMLSPCLFLLAVALAVPAGPVERLARDAVPAFAHAGGATVTAAEAAPWLPWLSVVLALVVAGYDLSRAHLPAGLTGGLRRTASLPNRILEAAHSGLVGDYVTWLALGLALIAARLMLA</sequence>
<comment type="subcellular location">
    <subcellularLocation>
        <location evidence="1">Cell membrane</location>
        <topology evidence="1">Multi-pass membrane protein</topology>
    </subcellularLocation>
    <subcellularLocation>
        <location evidence="7">Membrane</location>
        <topology evidence="7">Multi-pass membrane protein</topology>
    </subcellularLocation>
</comment>
<keyword evidence="3" id="KW-1003">Cell membrane</keyword>
<dbReference type="RefSeq" id="WP_238313550.1">
    <property type="nucleotide sequence ID" value="NZ_BPQV01000014.1"/>
</dbReference>
<feature type="transmembrane region" description="Helical" evidence="8">
    <location>
        <begin position="474"/>
        <end position="493"/>
    </location>
</feature>
<feature type="transmembrane region" description="Helical" evidence="8">
    <location>
        <begin position="379"/>
        <end position="401"/>
    </location>
</feature>
<keyword evidence="11" id="KW-1185">Reference proteome</keyword>
<feature type="transmembrane region" description="Helical" evidence="8">
    <location>
        <begin position="257"/>
        <end position="279"/>
    </location>
</feature>
<evidence type="ECO:0000256" key="1">
    <source>
        <dbReference type="ARBA" id="ARBA00004651"/>
    </source>
</evidence>
<dbReference type="InterPro" id="IPR001750">
    <property type="entry name" value="ND/Mrp_TM"/>
</dbReference>
<evidence type="ECO:0000259" key="9">
    <source>
        <dbReference type="Pfam" id="PF00361"/>
    </source>
</evidence>
<keyword evidence="6 8" id="KW-0472">Membrane</keyword>
<dbReference type="PANTHER" id="PTHR42703:SF1">
    <property type="entry name" value="NA(+)_H(+) ANTIPORTER SUBUNIT D1"/>
    <property type="match status" value="1"/>
</dbReference>
<name>A0ABQ4TDW0_METOR</name>
<evidence type="ECO:0000256" key="6">
    <source>
        <dbReference type="ARBA" id="ARBA00023136"/>
    </source>
</evidence>
<accession>A0ABQ4TDW0</accession>
<dbReference type="EMBL" id="BPQV01000014">
    <property type="protein sequence ID" value="GJE29249.1"/>
    <property type="molecule type" value="Genomic_DNA"/>
</dbReference>
<reference evidence="10" key="1">
    <citation type="journal article" date="2021" name="Front. Microbiol.">
        <title>Comprehensive Comparative Genomics and Phenotyping of Methylobacterium Species.</title>
        <authorList>
            <person name="Alessa O."/>
            <person name="Ogura Y."/>
            <person name="Fujitani Y."/>
            <person name="Takami H."/>
            <person name="Hayashi T."/>
            <person name="Sahin N."/>
            <person name="Tani A."/>
        </authorList>
    </citation>
    <scope>NUCLEOTIDE SEQUENCE</scope>
    <source>
        <strain evidence="10">NBRC 15689</strain>
    </source>
</reference>
<comment type="caution">
    <text evidence="10">The sequence shown here is derived from an EMBL/GenBank/DDBJ whole genome shotgun (WGS) entry which is preliminary data.</text>
</comment>
<comment type="similarity">
    <text evidence="2">Belongs to the CPA3 antiporters (TC 2.A.63) subunit D family.</text>
</comment>
<evidence type="ECO:0000256" key="4">
    <source>
        <dbReference type="ARBA" id="ARBA00022692"/>
    </source>
</evidence>
<feature type="transmembrane region" description="Helical" evidence="8">
    <location>
        <begin position="218"/>
        <end position="237"/>
    </location>
</feature>
<feature type="transmembrane region" description="Helical" evidence="8">
    <location>
        <begin position="344"/>
        <end position="367"/>
    </location>
</feature>
<feature type="transmembrane region" description="Helical" evidence="8">
    <location>
        <begin position="575"/>
        <end position="592"/>
    </location>
</feature>
<feature type="transmembrane region" description="Helical" evidence="8">
    <location>
        <begin position="96"/>
        <end position="117"/>
    </location>
</feature>
<keyword evidence="5 8" id="KW-1133">Transmembrane helix</keyword>
<dbReference type="PRINTS" id="PR01437">
    <property type="entry name" value="NUOXDRDTASE4"/>
</dbReference>
<dbReference type="InterPro" id="IPR003918">
    <property type="entry name" value="NADH_UbQ_OxRdtase"/>
</dbReference>
<organism evidence="10 11">
    <name type="scientific">Methylobacterium organophilum</name>
    <dbReference type="NCBI Taxonomy" id="410"/>
    <lineage>
        <taxon>Bacteria</taxon>
        <taxon>Pseudomonadati</taxon>
        <taxon>Pseudomonadota</taxon>
        <taxon>Alphaproteobacteria</taxon>
        <taxon>Hyphomicrobiales</taxon>
        <taxon>Methylobacteriaceae</taxon>
        <taxon>Methylobacterium</taxon>
    </lineage>
</organism>
<feature type="transmembrane region" description="Helical" evidence="8">
    <location>
        <begin position="178"/>
        <end position="197"/>
    </location>
</feature>
<evidence type="ECO:0000256" key="7">
    <source>
        <dbReference type="RuleBase" id="RU000320"/>
    </source>
</evidence>
<proteinExistence type="inferred from homology"/>
<dbReference type="InterPro" id="IPR050586">
    <property type="entry name" value="CPA3_Na-H_Antiporter_D"/>
</dbReference>
<evidence type="ECO:0000256" key="3">
    <source>
        <dbReference type="ARBA" id="ARBA00022475"/>
    </source>
</evidence>
<dbReference type="PANTHER" id="PTHR42703">
    <property type="entry name" value="NADH DEHYDROGENASE"/>
    <property type="match status" value="1"/>
</dbReference>
<keyword evidence="4 7" id="KW-0812">Transmembrane</keyword>
<reference evidence="10" key="2">
    <citation type="submission" date="2021-08" db="EMBL/GenBank/DDBJ databases">
        <authorList>
            <person name="Tani A."/>
            <person name="Ola A."/>
            <person name="Ogura Y."/>
            <person name="Katsura K."/>
            <person name="Hayashi T."/>
        </authorList>
    </citation>
    <scope>NUCLEOTIDE SEQUENCE</scope>
    <source>
        <strain evidence="10">NBRC 15689</strain>
    </source>
</reference>
<evidence type="ECO:0000256" key="2">
    <source>
        <dbReference type="ARBA" id="ARBA00005346"/>
    </source>
</evidence>
<feature type="domain" description="NADH:quinone oxidoreductase/Mrp antiporter transmembrane" evidence="9">
    <location>
        <begin position="142"/>
        <end position="406"/>
    </location>
</feature>
<evidence type="ECO:0000313" key="11">
    <source>
        <dbReference type="Proteomes" id="UP001055156"/>
    </source>
</evidence>
<feature type="transmembrane region" description="Helical" evidence="8">
    <location>
        <begin position="147"/>
        <end position="166"/>
    </location>
</feature>
<evidence type="ECO:0000256" key="5">
    <source>
        <dbReference type="ARBA" id="ARBA00022989"/>
    </source>
</evidence>
<feature type="transmembrane region" description="Helical" evidence="8">
    <location>
        <begin position="317"/>
        <end position="338"/>
    </location>
</feature>
<dbReference type="Pfam" id="PF00361">
    <property type="entry name" value="Proton_antipo_M"/>
    <property type="match status" value="1"/>
</dbReference>
<evidence type="ECO:0000313" key="10">
    <source>
        <dbReference type="EMBL" id="GJE29249.1"/>
    </source>
</evidence>
<feature type="transmembrane region" description="Helical" evidence="8">
    <location>
        <begin position="14"/>
        <end position="33"/>
    </location>
</feature>
<protein>
    <submittedName>
        <fullName evidence="10">NAD(P)H-quinone oxidoreductase subunit 2, chloroplastic</fullName>
    </submittedName>
</protein>